<dbReference type="Proteomes" id="UP000694660">
    <property type="component" value="Unassembled WGS sequence"/>
</dbReference>
<name>A0A944DEX8_DENI1</name>
<dbReference type="PANTHER" id="PTHR40691">
    <property type="entry name" value="(NA+)-NQR MATURATION NQRM"/>
    <property type="match status" value="1"/>
</dbReference>
<organism evidence="1 2">
    <name type="scientific">Denitromonas iodatirespirans</name>
    <dbReference type="NCBI Taxonomy" id="2795389"/>
    <lineage>
        <taxon>Bacteria</taxon>
        <taxon>Pseudomonadati</taxon>
        <taxon>Pseudomonadota</taxon>
        <taxon>Betaproteobacteria</taxon>
        <taxon>Rhodocyclales</taxon>
        <taxon>Zoogloeaceae</taxon>
        <taxon>Denitromonas</taxon>
    </lineage>
</organism>
<keyword evidence="2" id="KW-1185">Reference proteome</keyword>
<dbReference type="EMBL" id="JAEKFT010000009">
    <property type="protein sequence ID" value="MBT0961563.1"/>
    <property type="molecule type" value="Genomic_DNA"/>
</dbReference>
<evidence type="ECO:0000313" key="1">
    <source>
        <dbReference type="EMBL" id="MBT0961563.1"/>
    </source>
</evidence>
<dbReference type="RefSeq" id="WP_214361316.1">
    <property type="nucleotide sequence ID" value="NZ_JAEKFT010000009.1"/>
</dbReference>
<dbReference type="InterPro" id="IPR007495">
    <property type="entry name" value="NqrM"/>
</dbReference>
<sequence>MSVFVVTFGVILLAVLAMAIGVIAGRKPIGGSCGGLGAVGLECEAGCAKPCPKRRARMKAQAEEEE</sequence>
<evidence type="ECO:0000313" key="2">
    <source>
        <dbReference type="Proteomes" id="UP000694660"/>
    </source>
</evidence>
<proteinExistence type="predicted"/>
<gene>
    <name evidence="1" type="primary">nqrM</name>
    <name evidence="1" type="ORF">I8J34_10300</name>
</gene>
<protein>
    <submittedName>
        <fullName evidence="1">(Na+)-NQR maturation NqrM</fullName>
    </submittedName>
</protein>
<reference evidence="2" key="1">
    <citation type="journal article" date="2022" name="ISME J.">
        <title>Genetic and phylogenetic analysis of dissimilatory iodate-reducing bacteria identifies potential niches across the world's oceans.</title>
        <authorList>
            <person name="Reyes-Umana V."/>
            <person name="Henning Z."/>
            <person name="Lee K."/>
            <person name="Barnum T.P."/>
            <person name="Coates J.D."/>
        </authorList>
    </citation>
    <scope>NUCLEOTIDE SEQUENCE [LARGE SCALE GENOMIC DNA]</scope>
    <source>
        <strain evidence="2">IR12</strain>
    </source>
</reference>
<accession>A0A944DEX8</accession>
<dbReference type="AlphaFoldDB" id="A0A944DEX8"/>
<dbReference type="PANTHER" id="PTHR40691:SF3">
    <property type="entry name" value="(NA+)-NQR MATURATION NQRM"/>
    <property type="match status" value="1"/>
</dbReference>
<dbReference type="Pfam" id="PF04400">
    <property type="entry name" value="NqrM"/>
    <property type="match status" value="1"/>
</dbReference>
<comment type="caution">
    <text evidence="1">The sequence shown here is derived from an EMBL/GenBank/DDBJ whole genome shotgun (WGS) entry which is preliminary data.</text>
</comment>